<evidence type="ECO:0000256" key="2">
    <source>
        <dbReference type="ARBA" id="ARBA00022801"/>
    </source>
</evidence>
<reference evidence="3 4" key="1">
    <citation type="submission" date="2023-05" db="EMBL/GenBank/DDBJ databases">
        <title>B98-5 Cell Line De Novo Hybrid Assembly: An Optical Mapping Approach.</title>
        <authorList>
            <person name="Kananen K."/>
            <person name="Auerbach J.A."/>
            <person name="Kautto E."/>
            <person name="Blachly J.S."/>
        </authorList>
    </citation>
    <scope>NUCLEOTIDE SEQUENCE [LARGE SCALE GENOMIC DNA]</scope>
    <source>
        <strain evidence="3">B95-8</strain>
        <tissue evidence="3">Cell line</tissue>
    </source>
</reference>
<dbReference type="PANTHER" id="PTHR43213">
    <property type="entry name" value="BIFUNCTIONAL DTTP/UTP PYROPHOSPHATASE/METHYLTRANSFERASE PROTEIN-RELATED"/>
    <property type="match status" value="1"/>
</dbReference>
<sequence>MACLRKLFADLEECRGKENVPFIPLSKRGLELLFLLSTVCGVPAVDTKHTTALQVTSWHPRSHHGPVLADDKLVTRVSEFYEETTVKFSELSENLLWEYIHSGEPMDKAGGYGIQALGGMLVESVHGDFLNVVGFPLNHFCKQLMQLYDPPRPEDLQRVKHDSIPAVDTFEDLNIVDEGGPAPAWRDRAEPGVAREATAEADGNRTRETMPPFPTRLLELINGFKTSKLTSMDHAGCVPGWHGVQSAFEARQDSHDPRMGHMRIPQWAFLLRGQPGCHASDVWAFTCPEVPLARREVDLAPGGYTGPGLVPSSPVIL</sequence>
<dbReference type="EMBL" id="JASSZA010000023">
    <property type="protein sequence ID" value="KAK2082710.1"/>
    <property type="molecule type" value="Genomic_DNA"/>
</dbReference>
<evidence type="ECO:0000256" key="1">
    <source>
        <dbReference type="ARBA" id="ARBA00001968"/>
    </source>
</evidence>
<dbReference type="Pfam" id="PF02545">
    <property type="entry name" value="Maf"/>
    <property type="match status" value="1"/>
</dbReference>
<comment type="caution">
    <text evidence="3">The sequence shown here is derived from an EMBL/GenBank/DDBJ whole genome shotgun (WGS) entry which is preliminary data.</text>
</comment>
<organism evidence="3 4">
    <name type="scientific">Saguinus oedipus</name>
    <name type="common">Cotton-top tamarin</name>
    <name type="synonym">Oedipomidas oedipus</name>
    <dbReference type="NCBI Taxonomy" id="9490"/>
    <lineage>
        <taxon>Eukaryota</taxon>
        <taxon>Metazoa</taxon>
        <taxon>Chordata</taxon>
        <taxon>Craniata</taxon>
        <taxon>Vertebrata</taxon>
        <taxon>Euteleostomi</taxon>
        <taxon>Mammalia</taxon>
        <taxon>Eutheria</taxon>
        <taxon>Euarchontoglires</taxon>
        <taxon>Primates</taxon>
        <taxon>Haplorrhini</taxon>
        <taxon>Platyrrhini</taxon>
        <taxon>Cebidae</taxon>
        <taxon>Callitrichinae</taxon>
        <taxon>Saguinus</taxon>
    </lineage>
</organism>
<dbReference type="InterPro" id="IPR029001">
    <property type="entry name" value="ITPase-like_fam"/>
</dbReference>
<gene>
    <name evidence="3" type="ORF">P7K49_037946</name>
</gene>
<evidence type="ECO:0000313" key="3">
    <source>
        <dbReference type="EMBL" id="KAK2082710.1"/>
    </source>
</evidence>
<dbReference type="Proteomes" id="UP001266305">
    <property type="component" value="Unassembled WGS sequence"/>
</dbReference>
<proteinExistence type="predicted"/>
<dbReference type="InterPro" id="IPR003697">
    <property type="entry name" value="Maf-like"/>
</dbReference>
<keyword evidence="4" id="KW-1185">Reference proteome</keyword>
<dbReference type="SUPFAM" id="SSF52972">
    <property type="entry name" value="ITPase-like"/>
    <property type="match status" value="1"/>
</dbReference>
<accession>A0ABQ9TDK9</accession>
<dbReference type="PANTHER" id="PTHR43213:SF5">
    <property type="entry name" value="BIFUNCTIONAL DTTP_UTP PYROPHOSPHATASE_METHYLTRANSFERASE PROTEIN-RELATED"/>
    <property type="match status" value="1"/>
</dbReference>
<comment type="cofactor">
    <cofactor evidence="1">
        <name>a divalent metal cation</name>
        <dbReference type="ChEBI" id="CHEBI:60240"/>
    </cofactor>
</comment>
<evidence type="ECO:0000313" key="4">
    <source>
        <dbReference type="Proteomes" id="UP001266305"/>
    </source>
</evidence>
<name>A0ABQ9TDK9_SAGOE</name>
<keyword evidence="2" id="KW-0378">Hydrolase</keyword>
<dbReference type="Gene3D" id="3.90.950.10">
    <property type="match status" value="1"/>
</dbReference>
<protein>
    <submittedName>
        <fullName evidence="3">Uncharacterized protein</fullName>
    </submittedName>
</protein>